<reference evidence="2" key="1">
    <citation type="journal article" date="2019" name="Int. J. Syst. Evol. Microbiol.">
        <title>The Global Catalogue of Microorganisms (GCM) 10K type strain sequencing project: providing services to taxonomists for standard genome sequencing and annotation.</title>
        <authorList>
            <consortium name="The Broad Institute Genomics Platform"/>
            <consortium name="The Broad Institute Genome Sequencing Center for Infectious Disease"/>
            <person name="Wu L."/>
            <person name="Ma J."/>
        </authorList>
    </citation>
    <scope>NUCLEOTIDE SEQUENCE [LARGE SCALE GENOMIC DNA]</scope>
    <source>
        <strain evidence="2">CCUG 63246</strain>
    </source>
</reference>
<accession>A0ABW3RAM8</accession>
<sequence length="142" mass="16065">MRIIESEFSNHIIKSVQKDLGNIYFFNHIAVVEFNEGVHVDIDNSKEIFDEINTYFGTAKPFGVIANRVNSYSVKLLDADLFRKKVKNLCSYAVVSYNLAGKMNAEIENSFCLSENISYNSIKEAINNVYGKVKTSTSFSLN</sequence>
<dbReference type="EMBL" id="JBHTLJ010000002">
    <property type="protein sequence ID" value="MFD1162081.1"/>
    <property type="molecule type" value="Genomic_DNA"/>
</dbReference>
<comment type="caution">
    <text evidence="1">The sequence shown here is derived from an EMBL/GenBank/DDBJ whole genome shotgun (WGS) entry which is preliminary data.</text>
</comment>
<proteinExistence type="predicted"/>
<evidence type="ECO:0000313" key="2">
    <source>
        <dbReference type="Proteomes" id="UP001597163"/>
    </source>
</evidence>
<protein>
    <submittedName>
        <fullName evidence="1">Uncharacterized protein</fullName>
    </submittedName>
</protein>
<organism evidence="1 2">
    <name type="scientific">Hwangdonia seohaensis</name>
    <dbReference type="NCBI Taxonomy" id="1240727"/>
    <lineage>
        <taxon>Bacteria</taxon>
        <taxon>Pseudomonadati</taxon>
        <taxon>Bacteroidota</taxon>
        <taxon>Flavobacteriia</taxon>
        <taxon>Flavobacteriales</taxon>
        <taxon>Flavobacteriaceae</taxon>
        <taxon>Hwangdonia</taxon>
    </lineage>
</organism>
<evidence type="ECO:0000313" key="1">
    <source>
        <dbReference type="EMBL" id="MFD1162081.1"/>
    </source>
</evidence>
<dbReference type="Proteomes" id="UP001597163">
    <property type="component" value="Unassembled WGS sequence"/>
</dbReference>
<name>A0ABW3RAM8_9FLAO</name>
<dbReference type="RefSeq" id="WP_311938010.1">
    <property type="nucleotide sequence ID" value="NZ_JAVSCK010000002.1"/>
</dbReference>
<gene>
    <name evidence="1" type="ORF">ACFQ2E_06615</name>
</gene>
<keyword evidence="2" id="KW-1185">Reference proteome</keyword>